<evidence type="ECO:0000313" key="2">
    <source>
        <dbReference type="Proteomes" id="UP000034207"/>
    </source>
</evidence>
<dbReference type="Proteomes" id="UP000034207">
    <property type="component" value="Unassembled WGS sequence"/>
</dbReference>
<accession>A0A0G0M3K1</accession>
<comment type="caution">
    <text evidence="1">The sequence shown here is derived from an EMBL/GenBank/DDBJ whole genome shotgun (WGS) entry which is preliminary data.</text>
</comment>
<proteinExistence type="predicted"/>
<sequence>MSIDLFSIFLVIKSPAMEIDKIVISIIKKMGNI</sequence>
<reference evidence="1 2" key="1">
    <citation type="journal article" date="2015" name="Nature">
        <title>rRNA introns, odd ribosomes, and small enigmatic genomes across a large radiation of phyla.</title>
        <authorList>
            <person name="Brown C.T."/>
            <person name="Hug L.A."/>
            <person name="Thomas B.C."/>
            <person name="Sharon I."/>
            <person name="Castelle C.J."/>
            <person name="Singh A."/>
            <person name="Wilkins M.J."/>
            <person name="Williams K.H."/>
            <person name="Banfield J.F."/>
        </authorList>
    </citation>
    <scope>NUCLEOTIDE SEQUENCE [LARGE SCALE GENOMIC DNA]</scope>
</reference>
<organism evidence="1 2">
    <name type="scientific">candidate division CPR2 bacterium GW2011_GWC2_39_10</name>
    <dbReference type="NCBI Taxonomy" id="1618345"/>
    <lineage>
        <taxon>Bacteria</taxon>
        <taxon>Bacteria division CPR2</taxon>
    </lineage>
</organism>
<gene>
    <name evidence="1" type="ORF">UT18_C0006G0028</name>
</gene>
<evidence type="ECO:0000313" key="1">
    <source>
        <dbReference type="EMBL" id="KKQ94930.1"/>
    </source>
</evidence>
<dbReference type="AlphaFoldDB" id="A0A0G0M3K1"/>
<dbReference type="EMBL" id="LBVV01000006">
    <property type="protein sequence ID" value="KKQ94930.1"/>
    <property type="molecule type" value="Genomic_DNA"/>
</dbReference>
<protein>
    <submittedName>
        <fullName evidence="1">Uncharacterized protein</fullName>
    </submittedName>
</protein>
<name>A0A0G0M3K1_UNCC2</name>